<accession>A0ACA9Q956</accession>
<organism evidence="1 2">
    <name type="scientific">Racocetra persica</name>
    <dbReference type="NCBI Taxonomy" id="160502"/>
    <lineage>
        <taxon>Eukaryota</taxon>
        <taxon>Fungi</taxon>
        <taxon>Fungi incertae sedis</taxon>
        <taxon>Mucoromycota</taxon>
        <taxon>Glomeromycotina</taxon>
        <taxon>Glomeromycetes</taxon>
        <taxon>Diversisporales</taxon>
        <taxon>Gigasporaceae</taxon>
        <taxon>Racocetra</taxon>
    </lineage>
</organism>
<evidence type="ECO:0000313" key="1">
    <source>
        <dbReference type="EMBL" id="CAG8741147.1"/>
    </source>
</evidence>
<proteinExistence type="predicted"/>
<evidence type="ECO:0000313" key="2">
    <source>
        <dbReference type="Proteomes" id="UP000789920"/>
    </source>
</evidence>
<protein>
    <submittedName>
        <fullName evidence="1">10695_t:CDS:1</fullName>
    </submittedName>
</protein>
<gene>
    <name evidence="1" type="ORF">RPERSI_LOCUS13170</name>
</gene>
<comment type="caution">
    <text evidence="1">The sequence shown here is derived from an EMBL/GenBank/DDBJ whole genome shotgun (WGS) entry which is preliminary data.</text>
</comment>
<name>A0ACA9Q956_9GLOM</name>
<keyword evidence="2" id="KW-1185">Reference proteome</keyword>
<dbReference type="EMBL" id="CAJVQC010028943">
    <property type="protein sequence ID" value="CAG8741147.1"/>
    <property type="molecule type" value="Genomic_DNA"/>
</dbReference>
<reference evidence="1" key="1">
    <citation type="submission" date="2021-06" db="EMBL/GenBank/DDBJ databases">
        <authorList>
            <person name="Kallberg Y."/>
            <person name="Tangrot J."/>
            <person name="Rosling A."/>
        </authorList>
    </citation>
    <scope>NUCLEOTIDE SEQUENCE</scope>
    <source>
        <strain evidence="1">MA461A</strain>
    </source>
</reference>
<sequence length="269" mass="30353">MSSTLLGHSQEFINSKNTQVKTGSPFSIVLTAPQDSEETSPTKTHHKSRPSLKLQCADLYLSIPTIEYHPPTETCASPAPQQTGFSKYLSNTKSSEATQSANNSLRTLLFRKKLMDDGYDGHGQDEFLFSPIYNHITTRTFLNYEDEDIYSPEISTPVNVPAPIFSNVNHRTSQDSGVDMNFSGNPSSCYMPPILSSYNDYIGGARFSKYLSNTKSSEVTQSEELYCFERNSWTMDTMDTDKMNLNYEDENIYPAPMLIIEHRRIPVSM</sequence>
<dbReference type="Proteomes" id="UP000789920">
    <property type="component" value="Unassembled WGS sequence"/>
</dbReference>